<keyword evidence="2" id="KW-1185">Reference proteome</keyword>
<gene>
    <name evidence="1" type="ORF">MIMGU_mgv1a0064511mg</name>
</gene>
<evidence type="ECO:0000313" key="2">
    <source>
        <dbReference type="Proteomes" id="UP000030748"/>
    </source>
</evidence>
<feature type="non-terminal residue" evidence="1">
    <location>
        <position position="1"/>
    </location>
</feature>
<evidence type="ECO:0000313" key="1">
    <source>
        <dbReference type="EMBL" id="EYU35840.1"/>
    </source>
</evidence>
<protein>
    <submittedName>
        <fullName evidence="1">Uncharacterized protein</fullName>
    </submittedName>
</protein>
<organism evidence="1 2">
    <name type="scientific">Erythranthe guttata</name>
    <name type="common">Yellow monkey flower</name>
    <name type="synonym">Mimulus guttatus</name>
    <dbReference type="NCBI Taxonomy" id="4155"/>
    <lineage>
        <taxon>Eukaryota</taxon>
        <taxon>Viridiplantae</taxon>
        <taxon>Streptophyta</taxon>
        <taxon>Embryophyta</taxon>
        <taxon>Tracheophyta</taxon>
        <taxon>Spermatophyta</taxon>
        <taxon>Magnoliopsida</taxon>
        <taxon>eudicotyledons</taxon>
        <taxon>Gunneridae</taxon>
        <taxon>Pentapetalae</taxon>
        <taxon>asterids</taxon>
        <taxon>lamiids</taxon>
        <taxon>Lamiales</taxon>
        <taxon>Phrymaceae</taxon>
        <taxon>Erythranthe</taxon>
    </lineage>
</organism>
<dbReference type="EMBL" id="KI630593">
    <property type="protein sequence ID" value="EYU35840.1"/>
    <property type="molecule type" value="Genomic_DNA"/>
</dbReference>
<proteinExistence type="predicted"/>
<accession>A0A022RA99</accession>
<name>A0A022RA99_ERYGU</name>
<sequence>MQRTRHTPRNGSDFKTGRCGYITRPRRCFDQSKANCSRHEMEC</sequence>
<dbReference type="Proteomes" id="UP000030748">
    <property type="component" value="Unassembled WGS sequence"/>
</dbReference>
<dbReference type="AlphaFoldDB" id="A0A022RA99"/>
<reference evidence="1 2" key="1">
    <citation type="journal article" date="2013" name="Proc. Natl. Acad. Sci. U.S.A.">
        <title>Fine-scale variation in meiotic recombination in Mimulus inferred from population shotgun sequencing.</title>
        <authorList>
            <person name="Hellsten U."/>
            <person name="Wright K.M."/>
            <person name="Jenkins J."/>
            <person name="Shu S."/>
            <person name="Yuan Y."/>
            <person name="Wessler S.R."/>
            <person name="Schmutz J."/>
            <person name="Willis J.H."/>
            <person name="Rokhsar D.S."/>
        </authorList>
    </citation>
    <scope>NUCLEOTIDE SEQUENCE [LARGE SCALE GENOMIC DNA]</scope>
    <source>
        <strain evidence="2">cv. DUN x IM62</strain>
    </source>
</reference>